<evidence type="ECO:0000313" key="1">
    <source>
        <dbReference type="EMBL" id="GGX28027.1"/>
    </source>
</evidence>
<gene>
    <name evidence="1" type="ORF">GCM10010946_00910</name>
</gene>
<dbReference type="RefSeq" id="WP_189355055.1">
    <property type="nucleotide sequence ID" value="NZ_BMYU01000001.1"/>
</dbReference>
<organism evidence="1 2">
    <name type="scientific">Undibacterium squillarum</name>
    <dbReference type="NCBI Taxonomy" id="1131567"/>
    <lineage>
        <taxon>Bacteria</taxon>
        <taxon>Pseudomonadati</taxon>
        <taxon>Pseudomonadota</taxon>
        <taxon>Betaproteobacteria</taxon>
        <taxon>Burkholderiales</taxon>
        <taxon>Oxalobacteraceae</taxon>
        <taxon>Undibacterium</taxon>
    </lineage>
</organism>
<comment type="caution">
    <text evidence="1">The sequence shown here is derived from an EMBL/GenBank/DDBJ whole genome shotgun (WGS) entry which is preliminary data.</text>
</comment>
<proteinExistence type="predicted"/>
<name>A0ABQ2XQR1_9BURK</name>
<evidence type="ECO:0000313" key="2">
    <source>
        <dbReference type="Proteomes" id="UP000653343"/>
    </source>
</evidence>
<accession>A0ABQ2XQR1</accession>
<reference evidence="2" key="1">
    <citation type="journal article" date="2019" name="Int. J. Syst. Evol. Microbiol.">
        <title>The Global Catalogue of Microorganisms (GCM) 10K type strain sequencing project: providing services to taxonomists for standard genome sequencing and annotation.</title>
        <authorList>
            <consortium name="The Broad Institute Genomics Platform"/>
            <consortium name="The Broad Institute Genome Sequencing Center for Infectious Disease"/>
            <person name="Wu L."/>
            <person name="Ma J."/>
        </authorList>
    </citation>
    <scope>NUCLEOTIDE SEQUENCE [LARGE SCALE GENOMIC DNA]</scope>
    <source>
        <strain evidence="2">KCTC 23917</strain>
    </source>
</reference>
<dbReference type="Proteomes" id="UP000653343">
    <property type="component" value="Unassembled WGS sequence"/>
</dbReference>
<sequence>MISPHAHKKHRKLNAVLFVFQRAETTFYAEIVIVDFRKPGLSADERHTPVLNTAFRDFQRKNLLFRQVSCKK</sequence>
<dbReference type="EMBL" id="BMYU01000001">
    <property type="protein sequence ID" value="GGX28027.1"/>
    <property type="molecule type" value="Genomic_DNA"/>
</dbReference>
<protein>
    <submittedName>
        <fullName evidence="1">Uncharacterized protein</fullName>
    </submittedName>
</protein>
<keyword evidence="2" id="KW-1185">Reference proteome</keyword>